<comment type="caution">
    <text evidence="1">The sequence shown here is derived from an EMBL/GenBank/DDBJ whole genome shotgun (WGS) entry which is preliminary data.</text>
</comment>
<dbReference type="EMBL" id="BROD01000001">
    <property type="protein sequence ID" value="GKX66849.1"/>
    <property type="molecule type" value="Genomic_DNA"/>
</dbReference>
<keyword evidence="2" id="KW-1185">Reference proteome</keyword>
<organism evidence="1 2">
    <name type="scientific">Inconstantimicrobium mannanitabidum</name>
    <dbReference type="NCBI Taxonomy" id="1604901"/>
    <lineage>
        <taxon>Bacteria</taxon>
        <taxon>Bacillati</taxon>
        <taxon>Bacillota</taxon>
        <taxon>Clostridia</taxon>
        <taxon>Eubacteriales</taxon>
        <taxon>Clostridiaceae</taxon>
        <taxon>Inconstantimicrobium</taxon>
    </lineage>
</organism>
<accession>A0ACB5RD80</accession>
<gene>
    <name evidence="1" type="ORF">rsdtw13_21070</name>
</gene>
<name>A0ACB5RD80_9CLOT</name>
<sequence length="287" mass="32489">MNKIIIDLHCHSTASDGILSPTEVIRRAKSNNVDILALTDHDTTLGIPQALTAAEEVRLTLIPGIELSTDFNNESIHVLGYFRDENYKNPELLEFLEDLKKKRESRANKIVKNLKDFYNIEIDINKIISESNGVVARPHIAKAILEAGYNYTWEEIFDKFIGNDSKAYVPNKKIETQDGIKLLKKFNCFVSLAHPVLIKKSSIDKFLNLGFDGMEAYYAQNFKNDTLKLIGLCRTNNLVATCGSDFHGIDPNDSKHGDIGDITMPLEDIHNFLKTYNGMFNNFNPNY</sequence>
<dbReference type="Proteomes" id="UP001058074">
    <property type="component" value="Unassembled WGS sequence"/>
</dbReference>
<evidence type="ECO:0000313" key="2">
    <source>
        <dbReference type="Proteomes" id="UP001058074"/>
    </source>
</evidence>
<proteinExistence type="predicted"/>
<reference evidence="1" key="1">
    <citation type="journal article" date="2025" name="Int. J. Syst. Evol. Microbiol.">
        <title>Inconstantimicrobium mannanitabidum sp. nov., a novel member of the family Clostridiaceae isolated from anoxic soil under the treatment of reductive soil disinfestation.</title>
        <authorList>
            <person name="Ueki A."/>
            <person name="Tonouchi A."/>
            <person name="Honma S."/>
            <person name="Kaku N."/>
            <person name="Ueki K."/>
        </authorList>
    </citation>
    <scope>NUCLEOTIDE SEQUENCE</scope>
    <source>
        <strain evidence="1">TW13</strain>
    </source>
</reference>
<protein>
    <submittedName>
        <fullName evidence="1">Phosphatase</fullName>
    </submittedName>
</protein>
<evidence type="ECO:0000313" key="1">
    <source>
        <dbReference type="EMBL" id="GKX66849.1"/>
    </source>
</evidence>